<dbReference type="Pfam" id="PF08240">
    <property type="entry name" value="ADH_N"/>
    <property type="match status" value="1"/>
</dbReference>
<feature type="domain" description="Enoyl reductase (ER)" evidence="7">
    <location>
        <begin position="19"/>
        <end position="372"/>
    </location>
</feature>
<comment type="cofactor">
    <cofactor evidence="1 6">
        <name>Zn(2+)</name>
        <dbReference type="ChEBI" id="CHEBI:29105"/>
    </cofactor>
</comment>
<comment type="caution">
    <text evidence="8">The sequence shown here is derived from an EMBL/GenBank/DDBJ whole genome shotgun (WGS) entry which is preliminary data.</text>
</comment>
<evidence type="ECO:0000256" key="6">
    <source>
        <dbReference type="RuleBase" id="RU361277"/>
    </source>
</evidence>
<evidence type="ECO:0000256" key="1">
    <source>
        <dbReference type="ARBA" id="ARBA00001947"/>
    </source>
</evidence>
<dbReference type="GO" id="GO:0008270">
    <property type="term" value="F:zinc ion binding"/>
    <property type="evidence" value="ECO:0007669"/>
    <property type="project" value="InterPro"/>
</dbReference>
<sequence length="375" mass="38804">MAGDGQRFAGRAAVLRRIGTPMAIERISLGPLAPGDVLVRVTAASLCHTDLEVIEGQLGLLLPAVLGHETAGTIAALGEGVTGLGLGDPVVLSWNPHCGHCFQCRRAQPILCDSYLANGPKAGHFDGRPRLACDDGGPLHQLMYLGGFAEYVVVPAQQAVPVPATLPPDRACLLGCAVMTGFGAATHVARIEWGMTVLVIGAGAVGLAAIQGARLAGAGRIIAADPNPARRAIAERAGATSLCDPATEDPAALAKSLTAGRGADVVIEAAGVAAAFRASVEAARPGGQVVWLGKLGVNDEMGFRWGALMQEKRITRSSYGGARPAEDFPAMAEAYLAGRLDLDSLITRRIRLDDINEGFAALKRGEAIRSVVMFA</sequence>
<dbReference type="InterPro" id="IPR002328">
    <property type="entry name" value="ADH_Zn_CS"/>
</dbReference>
<dbReference type="PANTHER" id="PTHR43350:SF19">
    <property type="entry name" value="D-GULOSIDE 3-DEHYDROGENASE"/>
    <property type="match status" value="1"/>
</dbReference>
<dbReference type="AlphaFoldDB" id="A0A9X0QW59"/>
<evidence type="ECO:0000259" key="7">
    <source>
        <dbReference type="SMART" id="SM00829"/>
    </source>
</evidence>
<dbReference type="PANTHER" id="PTHR43350">
    <property type="entry name" value="NAD-DEPENDENT ALCOHOL DEHYDROGENASE"/>
    <property type="match status" value="1"/>
</dbReference>
<dbReference type="Gene3D" id="3.40.50.720">
    <property type="entry name" value="NAD(P)-binding Rossmann-like Domain"/>
    <property type="match status" value="1"/>
</dbReference>
<dbReference type="PROSITE" id="PS00059">
    <property type="entry name" value="ADH_ZINC"/>
    <property type="match status" value="1"/>
</dbReference>
<evidence type="ECO:0000256" key="2">
    <source>
        <dbReference type="ARBA" id="ARBA00008072"/>
    </source>
</evidence>
<comment type="similarity">
    <text evidence="2 6">Belongs to the zinc-containing alcohol dehydrogenase family.</text>
</comment>
<dbReference type="InterPro" id="IPR036291">
    <property type="entry name" value="NAD(P)-bd_dom_sf"/>
</dbReference>
<gene>
    <name evidence="8" type="ORF">H7965_06445</name>
</gene>
<keyword evidence="5" id="KW-0560">Oxidoreductase</keyword>
<evidence type="ECO:0000313" key="8">
    <source>
        <dbReference type="EMBL" id="MBC4014959.1"/>
    </source>
</evidence>
<dbReference type="CDD" id="cd08279">
    <property type="entry name" value="Zn_ADH_class_III"/>
    <property type="match status" value="1"/>
</dbReference>
<evidence type="ECO:0000256" key="4">
    <source>
        <dbReference type="ARBA" id="ARBA00022833"/>
    </source>
</evidence>
<dbReference type="SUPFAM" id="SSF50129">
    <property type="entry name" value="GroES-like"/>
    <property type="match status" value="2"/>
</dbReference>
<reference evidence="8" key="1">
    <citation type="submission" date="2020-08" db="EMBL/GenBank/DDBJ databases">
        <authorList>
            <person name="Hu Y."/>
            <person name="Nguyen S.V."/>
            <person name="Li F."/>
            <person name="Fanning S."/>
        </authorList>
    </citation>
    <scope>NUCLEOTIDE SEQUENCE</scope>
    <source>
        <strain evidence="8">SYSU D8009</strain>
    </source>
</reference>
<evidence type="ECO:0000256" key="5">
    <source>
        <dbReference type="ARBA" id="ARBA00023002"/>
    </source>
</evidence>
<dbReference type="RefSeq" id="WP_186769733.1">
    <property type="nucleotide sequence ID" value="NZ_JACOMF010000005.1"/>
</dbReference>
<keyword evidence="4 6" id="KW-0862">Zinc</keyword>
<dbReference type="Gene3D" id="3.90.180.10">
    <property type="entry name" value="Medium-chain alcohol dehydrogenases, catalytic domain"/>
    <property type="match status" value="1"/>
</dbReference>
<keyword evidence="3 6" id="KW-0479">Metal-binding</keyword>
<name>A0A9X0QW59_9PROT</name>
<dbReference type="InterPro" id="IPR011032">
    <property type="entry name" value="GroES-like_sf"/>
</dbReference>
<dbReference type="InterPro" id="IPR020843">
    <property type="entry name" value="ER"/>
</dbReference>
<accession>A0A9X0QW59</accession>
<dbReference type="Proteomes" id="UP000600101">
    <property type="component" value="Unassembled WGS sequence"/>
</dbReference>
<protein>
    <submittedName>
        <fullName evidence="8">Zn-dependent alcohol dehydrogenase</fullName>
    </submittedName>
</protein>
<dbReference type="SUPFAM" id="SSF51735">
    <property type="entry name" value="NAD(P)-binding Rossmann-fold domains"/>
    <property type="match status" value="1"/>
</dbReference>
<dbReference type="GO" id="GO:0016616">
    <property type="term" value="F:oxidoreductase activity, acting on the CH-OH group of donors, NAD or NADP as acceptor"/>
    <property type="evidence" value="ECO:0007669"/>
    <property type="project" value="UniProtKB-ARBA"/>
</dbReference>
<evidence type="ECO:0000313" key="9">
    <source>
        <dbReference type="Proteomes" id="UP000600101"/>
    </source>
</evidence>
<proteinExistence type="inferred from homology"/>
<dbReference type="InterPro" id="IPR013154">
    <property type="entry name" value="ADH-like_N"/>
</dbReference>
<dbReference type="EMBL" id="JACOMF010000005">
    <property type="protein sequence ID" value="MBC4014959.1"/>
    <property type="molecule type" value="Genomic_DNA"/>
</dbReference>
<keyword evidence="9" id="KW-1185">Reference proteome</keyword>
<dbReference type="Pfam" id="PF00107">
    <property type="entry name" value="ADH_zinc_N"/>
    <property type="match status" value="1"/>
</dbReference>
<evidence type="ECO:0000256" key="3">
    <source>
        <dbReference type="ARBA" id="ARBA00022723"/>
    </source>
</evidence>
<organism evidence="8 9">
    <name type="scientific">Siccirubricoccus deserti</name>
    <dbReference type="NCBI Taxonomy" id="2013562"/>
    <lineage>
        <taxon>Bacteria</taxon>
        <taxon>Pseudomonadati</taxon>
        <taxon>Pseudomonadota</taxon>
        <taxon>Alphaproteobacteria</taxon>
        <taxon>Acetobacterales</taxon>
        <taxon>Roseomonadaceae</taxon>
        <taxon>Siccirubricoccus</taxon>
    </lineage>
</organism>
<dbReference type="InterPro" id="IPR013149">
    <property type="entry name" value="ADH-like_C"/>
</dbReference>
<dbReference type="SMART" id="SM00829">
    <property type="entry name" value="PKS_ER"/>
    <property type="match status" value="1"/>
</dbReference>